<proteinExistence type="predicted"/>
<name>A0A4P9W2S2_9FUNG</name>
<keyword evidence="4" id="KW-1185">Reference proteome</keyword>
<gene>
    <name evidence="3" type="ORF">BDK51DRAFT_46923</name>
</gene>
<dbReference type="SUPFAM" id="SSF50249">
    <property type="entry name" value="Nucleic acid-binding proteins"/>
    <property type="match status" value="1"/>
</dbReference>
<feature type="domain" description="MCM N-terminal" evidence="2">
    <location>
        <begin position="62"/>
        <end position="120"/>
    </location>
</feature>
<accession>A0A4P9W2S2</accession>
<evidence type="ECO:0000256" key="1">
    <source>
        <dbReference type="SAM" id="MobiDB-lite"/>
    </source>
</evidence>
<dbReference type="EMBL" id="KZ998185">
    <property type="protein sequence ID" value="RKO86454.1"/>
    <property type="molecule type" value="Genomic_DNA"/>
</dbReference>
<evidence type="ECO:0000313" key="3">
    <source>
        <dbReference type="EMBL" id="RKO86454.1"/>
    </source>
</evidence>
<dbReference type="Pfam" id="PF14551">
    <property type="entry name" value="MCM_N"/>
    <property type="match status" value="1"/>
</dbReference>
<evidence type="ECO:0000313" key="4">
    <source>
        <dbReference type="Proteomes" id="UP000269721"/>
    </source>
</evidence>
<dbReference type="Proteomes" id="UP000269721">
    <property type="component" value="Unassembled WGS sequence"/>
</dbReference>
<sequence>MLSAHSDQPADSDHLRTDGPIPTSDGARRASQAQPRPNPVALNLLDDPVEKVTDTTAEQVRADFEKFLESFVDEETGENYYIAQIKAMREQEVQTIYVDFAHLLAADDLLAETIMNEFYR</sequence>
<dbReference type="AlphaFoldDB" id="A0A4P9W2S2"/>
<dbReference type="InterPro" id="IPR027925">
    <property type="entry name" value="MCM_N"/>
</dbReference>
<feature type="region of interest" description="Disordered" evidence="1">
    <location>
        <begin position="1"/>
        <end position="49"/>
    </location>
</feature>
<organism evidence="3 4">
    <name type="scientific">Blyttiomyces helicus</name>
    <dbReference type="NCBI Taxonomy" id="388810"/>
    <lineage>
        <taxon>Eukaryota</taxon>
        <taxon>Fungi</taxon>
        <taxon>Fungi incertae sedis</taxon>
        <taxon>Chytridiomycota</taxon>
        <taxon>Chytridiomycota incertae sedis</taxon>
        <taxon>Chytridiomycetes</taxon>
        <taxon>Chytridiomycetes incertae sedis</taxon>
        <taxon>Blyttiomyces</taxon>
    </lineage>
</organism>
<reference evidence="4" key="1">
    <citation type="journal article" date="2018" name="Nat. Microbiol.">
        <title>Leveraging single-cell genomics to expand the fungal tree of life.</title>
        <authorList>
            <person name="Ahrendt S.R."/>
            <person name="Quandt C.A."/>
            <person name="Ciobanu D."/>
            <person name="Clum A."/>
            <person name="Salamov A."/>
            <person name="Andreopoulos B."/>
            <person name="Cheng J.F."/>
            <person name="Woyke T."/>
            <person name="Pelin A."/>
            <person name="Henrissat B."/>
            <person name="Reynolds N.K."/>
            <person name="Benny G.L."/>
            <person name="Smith M.E."/>
            <person name="James T.Y."/>
            <person name="Grigoriev I.V."/>
        </authorList>
    </citation>
    <scope>NUCLEOTIDE SEQUENCE [LARGE SCALE GENOMIC DNA]</scope>
</reference>
<dbReference type="Gene3D" id="3.30.1640.10">
    <property type="entry name" value="mini-chromosome maintenance (MCM) complex, chain A, domain 1"/>
    <property type="match status" value="1"/>
</dbReference>
<protein>
    <recommendedName>
        <fullName evidence="2">MCM N-terminal domain-containing protein</fullName>
    </recommendedName>
</protein>
<dbReference type="OrthoDB" id="2157809at2759"/>
<evidence type="ECO:0000259" key="2">
    <source>
        <dbReference type="Pfam" id="PF14551"/>
    </source>
</evidence>
<dbReference type="InterPro" id="IPR012340">
    <property type="entry name" value="NA-bd_OB-fold"/>
</dbReference>